<dbReference type="Proteomes" id="UP000178187">
    <property type="component" value="Unassembled WGS sequence"/>
</dbReference>
<comment type="caution">
    <text evidence="1">The sequence shown here is derived from an EMBL/GenBank/DDBJ whole genome shotgun (WGS) entry which is preliminary data.</text>
</comment>
<proteinExistence type="predicted"/>
<dbReference type="AlphaFoldDB" id="A0A1G1KSG6"/>
<gene>
    <name evidence="1" type="ORF">A3G33_05840</name>
</gene>
<evidence type="ECO:0000313" key="2">
    <source>
        <dbReference type="Proteomes" id="UP000178187"/>
    </source>
</evidence>
<evidence type="ECO:0008006" key="3">
    <source>
        <dbReference type="Google" id="ProtNLM"/>
    </source>
</evidence>
<name>A0A1G1KSG6_9BACT</name>
<organism evidence="1 2">
    <name type="scientific">Candidatus Danuiimicrobium aquiferis</name>
    <dbReference type="NCBI Taxonomy" id="1801832"/>
    <lineage>
        <taxon>Bacteria</taxon>
        <taxon>Pseudomonadati</taxon>
        <taxon>Candidatus Omnitrophota</taxon>
        <taxon>Candidatus Danuiimicrobium</taxon>
    </lineage>
</organism>
<sequence>MNKKILHAIIEKAIFAPSADNLQPIKFRLYESHIDLLLDSTRLSNFCDTGLLIPYLQAGMAIENIRIAATHYQYEIKPDYLPDQTNPHLVARIVFSQNAGLKTHLHFDLLNKRVTNRKFYNMFKKIPAAVFQNLEFAASVQNGFKLLWLMGNDKKYNDLIRMIGKSDRIRFENERLHKELFSTLRLSQTEALQTKDGLNINTLEAGPTGPLLFKLIASWKRLRLLNRFGMSRVFENYARLQMMSSQAAGVLVAPSSQPRDFILGGELMENLWHEINKIGLSLQPMEALPIFMINLMLTKGEDFTEQHKKELAALGDELSSLFNLKREQGIIMLFRMGYAKPPSNRSLRRPVESFIDS</sequence>
<protein>
    <recommendedName>
        <fullName evidence="3">Nitroreductase domain-containing protein</fullName>
    </recommendedName>
</protein>
<dbReference type="Gene3D" id="3.40.109.10">
    <property type="entry name" value="NADH Oxidase"/>
    <property type="match status" value="1"/>
</dbReference>
<dbReference type="SUPFAM" id="SSF55469">
    <property type="entry name" value="FMN-dependent nitroreductase-like"/>
    <property type="match status" value="1"/>
</dbReference>
<accession>A0A1G1KSG6</accession>
<dbReference type="InterPro" id="IPR000415">
    <property type="entry name" value="Nitroreductase-like"/>
</dbReference>
<reference evidence="1 2" key="1">
    <citation type="journal article" date="2016" name="Nat. Commun.">
        <title>Thousands of microbial genomes shed light on interconnected biogeochemical processes in an aquifer system.</title>
        <authorList>
            <person name="Anantharaman K."/>
            <person name="Brown C.T."/>
            <person name="Hug L.A."/>
            <person name="Sharon I."/>
            <person name="Castelle C.J."/>
            <person name="Probst A.J."/>
            <person name="Thomas B.C."/>
            <person name="Singh A."/>
            <person name="Wilkins M.J."/>
            <person name="Karaoz U."/>
            <person name="Brodie E.L."/>
            <person name="Williams K.H."/>
            <person name="Hubbard S.S."/>
            <person name="Banfield J.F."/>
        </authorList>
    </citation>
    <scope>NUCLEOTIDE SEQUENCE [LARGE SCALE GENOMIC DNA]</scope>
</reference>
<evidence type="ECO:0000313" key="1">
    <source>
        <dbReference type="EMBL" id="OGW95765.1"/>
    </source>
</evidence>
<dbReference type="EMBL" id="MHFR01000058">
    <property type="protein sequence ID" value="OGW95765.1"/>
    <property type="molecule type" value="Genomic_DNA"/>
</dbReference>
<dbReference type="GO" id="GO:0016491">
    <property type="term" value="F:oxidoreductase activity"/>
    <property type="evidence" value="ECO:0007669"/>
    <property type="project" value="InterPro"/>
</dbReference>